<evidence type="ECO:0000313" key="4">
    <source>
        <dbReference type="EMBL" id="BAD55701.1"/>
    </source>
</evidence>
<dbReference type="Proteomes" id="UP000006820">
    <property type="component" value="Chromosome"/>
</dbReference>
<protein>
    <recommendedName>
        <fullName evidence="6">Lipoprotein</fullName>
    </recommendedName>
</protein>
<dbReference type="STRING" id="247156.NFA_8560"/>
<dbReference type="EMBL" id="AP006618">
    <property type="protein sequence ID" value="BAD55701.1"/>
    <property type="molecule type" value="Genomic_DNA"/>
</dbReference>
<proteinExistence type="predicted"/>
<evidence type="ECO:0000256" key="1">
    <source>
        <dbReference type="SAM" id="SignalP"/>
    </source>
</evidence>
<dbReference type="eggNOG" id="ENOG5030226">
    <property type="taxonomic scope" value="Bacteria"/>
</dbReference>
<dbReference type="InterPro" id="IPR055797">
    <property type="entry name" value="DUF7373"/>
</dbReference>
<accession>Q5Z1J0</accession>
<dbReference type="Pfam" id="PF24088">
    <property type="entry name" value="DUF7373"/>
    <property type="match status" value="1"/>
</dbReference>
<feature type="domain" description="DUF7373" evidence="2">
    <location>
        <begin position="52"/>
        <end position="250"/>
    </location>
</feature>
<name>Q5Z1J0_NOCFA</name>
<organism evidence="4 5">
    <name type="scientific">Nocardia farcinica (strain IFM 10152)</name>
    <dbReference type="NCBI Taxonomy" id="247156"/>
    <lineage>
        <taxon>Bacteria</taxon>
        <taxon>Bacillati</taxon>
        <taxon>Actinomycetota</taxon>
        <taxon>Actinomycetes</taxon>
        <taxon>Mycobacteriales</taxon>
        <taxon>Nocardiaceae</taxon>
        <taxon>Nocardia</taxon>
    </lineage>
</organism>
<dbReference type="PROSITE" id="PS51257">
    <property type="entry name" value="PROKAR_LIPOPROTEIN"/>
    <property type="match status" value="1"/>
</dbReference>
<evidence type="ECO:0000259" key="2">
    <source>
        <dbReference type="Pfam" id="PF24088"/>
    </source>
</evidence>
<dbReference type="InterPro" id="IPR056463">
    <property type="entry name" value="DUF7373_C"/>
</dbReference>
<dbReference type="AlphaFoldDB" id="Q5Z1J0"/>
<feature type="domain" description="DUF7373" evidence="3">
    <location>
        <begin position="255"/>
        <end position="399"/>
    </location>
</feature>
<feature type="chain" id="PRO_5004265567" description="Lipoprotein" evidence="1">
    <location>
        <begin position="31"/>
        <end position="400"/>
    </location>
</feature>
<evidence type="ECO:0000313" key="5">
    <source>
        <dbReference type="Proteomes" id="UP000006820"/>
    </source>
</evidence>
<dbReference type="Pfam" id="PF24092">
    <property type="entry name" value="DUF7373_C"/>
    <property type="match status" value="1"/>
</dbReference>
<dbReference type="KEGG" id="nfa:NFA_8560"/>
<gene>
    <name evidence="4" type="ordered locus">NFA_8560</name>
</gene>
<sequence length="400" mass="43309">MNRMRIRTLLCVAAAALTGLTACTSDPDHAASRYDLAQVDSGNYPTVPRDAETARTEYTGAMLEAARLGAALPLAADIDGKFAFRPTVYVDRRITPVKVPPDVSTFADLAEFTELTEGLVAGWNTRGQRRERPGLGSALEMFALRFESQAAAQTAGRRLAERLHSRTPGDPVAVPGLGDATATWSVSNRQLNAQLAREGMLLLVRVEDPVTEPPDSAPQAALAGRAFTEMLNGLNRYTPTPVDQFATLPVDAEQMLRRTLPLEDATQFTRATDPSMVLTRQAWLHSSHFPTRAKAAYADAGVDLVAVSGATLYRTADAAAAERLVAALADEDSAHYAPMDSPPHMPGVRCHDRKDPKDSATRYPPVCYLGYDRFVAVLTGDNQQHVYQQTAAQYKILAAS</sequence>
<keyword evidence="1" id="KW-0732">Signal</keyword>
<dbReference type="HOGENOM" id="CLU_054533_1_0_11"/>
<reference evidence="4 5" key="1">
    <citation type="journal article" date="2004" name="Proc. Natl. Acad. Sci. U.S.A.">
        <title>The complete genomic sequence of Nocardia farcinica IFM 10152.</title>
        <authorList>
            <person name="Ishikawa J."/>
            <person name="Yamashita A."/>
            <person name="Mikami Y."/>
            <person name="Hoshino Y."/>
            <person name="Kurita H."/>
            <person name="Hotta K."/>
            <person name="Shiba T."/>
            <person name="Hattori M."/>
        </authorList>
    </citation>
    <scope>NUCLEOTIDE SEQUENCE [LARGE SCALE GENOMIC DNA]</scope>
    <source>
        <strain evidence="4 5">IFM 10152</strain>
    </source>
</reference>
<feature type="signal peptide" evidence="1">
    <location>
        <begin position="1"/>
        <end position="30"/>
    </location>
</feature>
<evidence type="ECO:0000259" key="3">
    <source>
        <dbReference type="Pfam" id="PF24092"/>
    </source>
</evidence>
<evidence type="ECO:0008006" key="6">
    <source>
        <dbReference type="Google" id="ProtNLM"/>
    </source>
</evidence>
<keyword evidence="5" id="KW-1185">Reference proteome</keyword>